<dbReference type="InterPro" id="IPR029472">
    <property type="entry name" value="Copia-like_N"/>
</dbReference>
<dbReference type="Proteomes" id="UP000813463">
    <property type="component" value="Chromosome 1"/>
</dbReference>
<reference evidence="3" key="2">
    <citation type="submission" date="2025-08" db="UniProtKB">
        <authorList>
            <consortium name="RefSeq"/>
        </authorList>
    </citation>
    <scope>IDENTIFICATION</scope>
    <source>
        <tissue evidence="3">Leaf</tissue>
    </source>
</reference>
<evidence type="ECO:0000313" key="3">
    <source>
        <dbReference type="RefSeq" id="XP_021859797.2"/>
    </source>
</evidence>
<dbReference type="RefSeq" id="XP_021859797.2">
    <property type="nucleotide sequence ID" value="XM_022004105.2"/>
</dbReference>
<accession>A0A9R0J1U4</accession>
<evidence type="ECO:0000259" key="1">
    <source>
        <dbReference type="Pfam" id="PF14244"/>
    </source>
</evidence>
<sequence>MLIGYDSIAARADAKDPEPVILVDSSIFLQNPKFHSAIWRQLVSVKFKGEGESYGDWRRSMMISMSSKNKLGFVNGTINKPEITDATYPAWMRCNDMMISWLLFNLESNIAKSVMYFNTAREIWLDLEDRFEYVNGPQLFALEQQASEVTQGTQSISDFFTEIKSVWDKLSVANPLPSCTCNMCTCNLTQKIAKMQHDHRLMQFLMKLSEHLANARGNLLMMQPLPTISLAYRMLAQEEKQRELSMPSIQHHDSHAFAADRRRYNDFNNRGNYRGPQQTYGRNNYSYNNRTPAYRRPTSSYFCDHCKVNGHSTERCFKLHGFPPGFQGFKNDKKWQQQLTQKKVIVMI</sequence>
<dbReference type="PANTHER" id="PTHR37610">
    <property type="entry name" value="CCHC-TYPE DOMAIN-CONTAINING PROTEIN"/>
    <property type="match status" value="1"/>
</dbReference>
<reference evidence="2" key="1">
    <citation type="journal article" date="2021" name="Nat. Commun.">
        <title>Genomic analyses provide insights into spinach domestication and the genetic basis of agronomic traits.</title>
        <authorList>
            <person name="Cai X."/>
            <person name="Sun X."/>
            <person name="Xu C."/>
            <person name="Sun H."/>
            <person name="Wang X."/>
            <person name="Ge C."/>
            <person name="Zhang Z."/>
            <person name="Wang Q."/>
            <person name="Fei Z."/>
            <person name="Jiao C."/>
            <person name="Wang Q."/>
        </authorList>
    </citation>
    <scope>NUCLEOTIDE SEQUENCE [LARGE SCALE GENOMIC DNA]</scope>
    <source>
        <strain evidence="2">cv. Varoflay</strain>
    </source>
</reference>
<protein>
    <recommendedName>
        <fullName evidence="1">Retrotransposon Copia-like N-terminal domain-containing protein</fullName>
    </recommendedName>
</protein>
<keyword evidence="2" id="KW-1185">Reference proteome</keyword>
<evidence type="ECO:0000313" key="2">
    <source>
        <dbReference type="Proteomes" id="UP000813463"/>
    </source>
</evidence>
<proteinExistence type="predicted"/>
<dbReference type="GeneID" id="110798906"/>
<gene>
    <name evidence="3" type="primary">LOC110798906</name>
</gene>
<dbReference type="PANTHER" id="PTHR37610:SF6">
    <property type="entry name" value="GAG-POLYPEPTIDE OF LTR COPIA-TYPE-RELATED"/>
    <property type="match status" value="1"/>
</dbReference>
<feature type="domain" description="Retrotransposon Copia-like N-terminal" evidence="1">
    <location>
        <begin position="41"/>
        <end position="82"/>
    </location>
</feature>
<dbReference type="KEGG" id="soe:110798906"/>
<name>A0A9R0J1U4_SPIOL</name>
<dbReference type="Pfam" id="PF14244">
    <property type="entry name" value="Retrotran_gag_3"/>
    <property type="match status" value="1"/>
</dbReference>
<dbReference type="AlphaFoldDB" id="A0A9R0J1U4"/>
<organism evidence="2 3">
    <name type="scientific">Spinacia oleracea</name>
    <name type="common">Spinach</name>
    <dbReference type="NCBI Taxonomy" id="3562"/>
    <lineage>
        <taxon>Eukaryota</taxon>
        <taxon>Viridiplantae</taxon>
        <taxon>Streptophyta</taxon>
        <taxon>Embryophyta</taxon>
        <taxon>Tracheophyta</taxon>
        <taxon>Spermatophyta</taxon>
        <taxon>Magnoliopsida</taxon>
        <taxon>eudicotyledons</taxon>
        <taxon>Gunneridae</taxon>
        <taxon>Pentapetalae</taxon>
        <taxon>Caryophyllales</taxon>
        <taxon>Chenopodiaceae</taxon>
        <taxon>Chenopodioideae</taxon>
        <taxon>Anserineae</taxon>
        <taxon>Spinacia</taxon>
    </lineage>
</organism>